<name>A0A9X6JQ22_BACUK</name>
<organism evidence="1 2">
    <name type="scientific">Bacillus thuringiensis serovar kumamotoensis</name>
    <dbReference type="NCBI Taxonomy" id="132267"/>
    <lineage>
        <taxon>Bacteria</taxon>
        <taxon>Bacillati</taxon>
        <taxon>Bacillota</taxon>
        <taxon>Bacilli</taxon>
        <taxon>Bacillales</taxon>
        <taxon>Bacillaceae</taxon>
        <taxon>Bacillus</taxon>
        <taxon>Bacillus cereus group</taxon>
    </lineage>
</organism>
<dbReference type="Proteomes" id="UP000195087">
    <property type="component" value="Unassembled WGS sequence"/>
</dbReference>
<dbReference type="AlphaFoldDB" id="A0A9X6JQ22"/>
<evidence type="ECO:0000313" key="1">
    <source>
        <dbReference type="EMBL" id="OTZ74347.1"/>
    </source>
</evidence>
<comment type="caution">
    <text evidence="1">The sequence shown here is derived from an EMBL/GenBank/DDBJ whole genome shotgun (WGS) entry which is preliminary data.</text>
</comment>
<gene>
    <name evidence="1" type="ORF">BK769_12855</name>
</gene>
<accession>A0A9X6JQ22</accession>
<reference evidence="1 2" key="1">
    <citation type="submission" date="2016-10" db="EMBL/GenBank/DDBJ databases">
        <title>Comparative genomics of Bacillus thuringiensis reveals a path to pathogens against multiple invertebrate hosts.</title>
        <authorList>
            <person name="Zheng J."/>
            <person name="Gao Q."/>
            <person name="Liu H."/>
            <person name="Peng D."/>
            <person name="Ruan L."/>
            <person name="Sun M."/>
        </authorList>
    </citation>
    <scope>NUCLEOTIDE SEQUENCE [LARGE SCALE GENOMIC DNA]</scope>
    <source>
        <strain evidence="1">BGSC 4W1</strain>
    </source>
</reference>
<evidence type="ECO:0000313" key="2">
    <source>
        <dbReference type="Proteomes" id="UP000195087"/>
    </source>
</evidence>
<dbReference type="EMBL" id="NFEH01000063">
    <property type="protein sequence ID" value="OTZ74347.1"/>
    <property type="molecule type" value="Genomic_DNA"/>
</dbReference>
<proteinExistence type="predicted"/>
<protein>
    <submittedName>
        <fullName evidence="1">Uncharacterized protein</fullName>
    </submittedName>
</protein>
<sequence length="60" mass="7262">MAMPNRKSSPTYRRATPFTRLRKENSFGEYVKEYLCNFNTQPYIFETLYIDLFVSRYHVA</sequence>